<dbReference type="PROSITE" id="PS50977">
    <property type="entry name" value="HTH_TETR_2"/>
    <property type="match status" value="1"/>
</dbReference>
<feature type="domain" description="HTH tetR-type" evidence="5">
    <location>
        <begin position="13"/>
        <end position="73"/>
    </location>
</feature>
<evidence type="ECO:0000313" key="6">
    <source>
        <dbReference type="EMBL" id="MET3528570.1"/>
    </source>
</evidence>
<keyword evidence="1" id="KW-0805">Transcription regulation</keyword>
<evidence type="ECO:0000313" key="7">
    <source>
        <dbReference type="Proteomes" id="UP001549110"/>
    </source>
</evidence>
<evidence type="ECO:0000256" key="2">
    <source>
        <dbReference type="ARBA" id="ARBA00023125"/>
    </source>
</evidence>
<dbReference type="PANTHER" id="PTHR30055:SF234">
    <property type="entry name" value="HTH-TYPE TRANSCRIPTIONAL REGULATOR BETI"/>
    <property type="match status" value="1"/>
</dbReference>
<dbReference type="Pfam" id="PF00440">
    <property type="entry name" value="TetR_N"/>
    <property type="match status" value="1"/>
</dbReference>
<dbReference type="InterPro" id="IPR001647">
    <property type="entry name" value="HTH_TetR"/>
</dbReference>
<keyword evidence="3" id="KW-0804">Transcription</keyword>
<proteinExistence type="predicted"/>
<dbReference type="EMBL" id="JBEPLU010000004">
    <property type="protein sequence ID" value="MET3528570.1"/>
    <property type="molecule type" value="Genomic_DNA"/>
</dbReference>
<dbReference type="PRINTS" id="PR00455">
    <property type="entry name" value="HTHTETR"/>
</dbReference>
<sequence>MAKPQAGARLSRSARERQIMDGAAQLIVEQGSLPLPLEALSQRVGISKALIYAYFPTQQALANRILREHLEVMAAALEPILRSGRPGRMAADCAAAYFEHVARHGPLLHILLSDPFLARAIEPDLRALYGRLMRRLAMALREQYGVARSDAIAAVHILAALPEEAGAMVFAKRLDPALGLSLALEMTEGGLQRLPPRPAA</sequence>
<dbReference type="Proteomes" id="UP001549110">
    <property type="component" value="Unassembled WGS sequence"/>
</dbReference>
<protein>
    <submittedName>
        <fullName evidence="6">AcrR family transcriptional regulator</fullName>
    </submittedName>
</protein>
<evidence type="ECO:0000259" key="5">
    <source>
        <dbReference type="PROSITE" id="PS50977"/>
    </source>
</evidence>
<accession>A0ABV2END1</accession>
<evidence type="ECO:0000256" key="4">
    <source>
        <dbReference type="PROSITE-ProRule" id="PRU00335"/>
    </source>
</evidence>
<comment type="caution">
    <text evidence="6">The sequence shown here is derived from an EMBL/GenBank/DDBJ whole genome shotgun (WGS) entry which is preliminary data.</text>
</comment>
<keyword evidence="2 4" id="KW-0238">DNA-binding</keyword>
<dbReference type="RefSeq" id="WP_354298443.1">
    <property type="nucleotide sequence ID" value="NZ_JBEPLU010000004.1"/>
</dbReference>
<dbReference type="SUPFAM" id="SSF46689">
    <property type="entry name" value="Homeodomain-like"/>
    <property type="match status" value="1"/>
</dbReference>
<reference evidence="6 7" key="1">
    <citation type="submission" date="2024-06" db="EMBL/GenBank/DDBJ databases">
        <title>Genomic Encyclopedia of Type Strains, Phase IV (KMG-IV): sequencing the most valuable type-strain genomes for metagenomic binning, comparative biology and taxonomic classification.</title>
        <authorList>
            <person name="Goeker M."/>
        </authorList>
    </citation>
    <scope>NUCLEOTIDE SEQUENCE [LARGE SCALE GENOMIC DNA]</scope>
    <source>
        <strain evidence="6 7">DSM 17809</strain>
    </source>
</reference>
<dbReference type="InterPro" id="IPR050109">
    <property type="entry name" value="HTH-type_TetR-like_transc_reg"/>
</dbReference>
<dbReference type="InterPro" id="IPR009057">
    <property type="entry name" value="Homeodomain-like_sf"/>
</dbReference>
<feature type="DNA-binding region" description="H-T-H motif" evidence="4">
    <location>
        <begin position="36"/>
        <end position="55"/>
    </location>
</feature>
<evidence type="ECO:0000256" key="1">
    <source>
        <dbReference type="ARBA" id="ARBA00023015"/>
    </source>
</evidence>
<evidence type="ECO:0000256" key="3">
    <source>
        <dbReference type="ARBA" id="ARBA00023163"/>
    </source>
</evidence>
<organism evidence="6 7">
    <name type="scientific">Phenylobacterium koreense</name>
    <dbReference type="NCBI Taxonomy" id="266125"/>
    <lineage>
        <taxon>Bacteria</taxon>
        <taxon>Pseudomonadati</taxon>
        <taxon>Pseudomonadota</taxon>
        <taxon>Alphaproteobacteria</taxon>
        <taxon>Caulobacterales</taxon>
        <taxon>Caulobacteraceae</taxon>
        <taxon>Phenylobacterium</taxon>
    </lineage>
</organism>
<name>A0ABV2END1_9CAUL</name>
<dbReference type="Gene3D" id="1.10.357.10">
    <property type="entry name" value="Tetracycline Repressor, domain 2"/>
    <property type="match status" value="1"/>
</dbReference>
<gene>
    <name evidence="6" type="ORF">ABID41_003712</name>
</gene>
<dbReference type="PANTHER" id="PTHR30055">
    <property type="entry name" value="HTH-TYPE TRANSCRIPTIONAL REGULATOR RUTR"/>
    <property type="match status" value="1"/>
</dbReference>
<keyword evidence="7" id="KW-1185">Reference proteome</keyword>